<comment type="caution">
    <text evidence="1">The sequence shown here is derived from an EMBL/GenBank/DDBJ whole genome shotgun (WGS) entry which is preliminary data.</text>
</comment>
<reference evidence="1 2" key="1">
    <citation type="journal article" date="2018" name="Nat. Ecol. Evol.">
        <title>Shark genomes provide insights into elasmobranch evolution and the origin of vertebrates.</title>
        <authorList>
            <person name="Hara Y"/>
            <person name="Yamaguchi K"/>
            <person name="Onimaru K"/>
            <person name="Kadota M"/>
            <person name="Koyanagi M"/>
            <person name="Keeley SD"/>
            <person name="Tatsumi K"/>
            <person name="Tanaka K"/>
            <person name="Motone F"/>
            <person name="Kageyama Y"/>
            <person name="Nozu R"/>
            <person name="Adachi N"/>
            <person name="Nishimura O"/>
            <person name="Nakagawa R"/>
            <person name="Tanegashima C"/>
            <person name="Kiyatake I"/>
            <person name="Matsumoto R"/>
            <person name="Murakumo K"/>
            <person name="Nishida K"/>
            <person name="Terakita A"/>
            <person name="Kuratani S"/>
            <person name="Sato K"/>
            <person name="Hyodo S Kuraku.S."/>
        </authorList>
    </citation>
    <scope>NUCLEOTIDE SEQUENCE [LARGE SCALE GENOMIC DNA]</scope>
</reference>
<dbReference type="EMBL" id="BEZZ01017577">
    <property type="protein sequence ID" value="GCC38773.1"/>
    <property type="molecule type" value="Genomic_DNA"/>
</dbReference>
<sequence>VSKATESLYYVHTPQSENILDMFSVNDVPFLFYDYGTGMFVINGRVTDGTRELGQEEVDYYRERSRGFQARLRGTTTEMIQLTNSTAITKSKSLGCWGMGSSAIGALRSNAHLLRFARLTPVYISLVRTPMLSAPNLPKGHSSQYQSPTSSSF</sequence>
<dbReference type="OrthoDB" id="9940220at2759"/>
<proteinExistence type="predicted"/>
<evidence type="ECO:0000313" key="1">
    <source>
        <dbReference type="EMBL" id="GCC38773.1"/>
    </source>
</evidence>
<accession>A0A401T7Y1</accession>
<organism evidence="1 2">
    <name type="scientific">Chiloscyllium punctatum</name>
    <name type="common">Brownbanded bambooshark</name>
    <name type="synonym">Hemiscyllium punctatum</name>
    <dbReference type="NCBI Taxonomy" id="137246"/>
    <lineage>
        <taxon>Eukaryota</taxon>
        <taxon>Metazoa</taxon>
        <taxon>Chordata</taxon>
        <taxon>Craniata</taxon>
        <taxon>Vertebrata</taxon>
        <taxon>Chondrichthyes</taxon>
        <taxon>Elasmobranchii</taxon>
        <taxon>Galeomorphii</taxon>
        <taxon>Galeoidea</taxon>
        <taxon>Orectolobiformes</taxon>
        <taxon>Hemiscylliidae</taxon>
        <taxon>Chiloscyllium</taxon>
    </lineage>
</organism>
<dbReference type="Proteomes" id="UP000287033">
    <property type="component" value="Unassembled WGS sequence"/>
</dbReference>
<name>A0A401T7Y1_CHIPU</name>
<gene>
    <name evidence="1" type="ORF">chiPu_0023224</name>
</gene>
<evidence type="ECO:0000313" key="2">
    <source>
        <dbReference type="Proteomes" id="UP000287033"/>
    </source>
</evidence>
<feature type="non-terminal residue" evidence="1">
    <location>
        <position position="1"/>
    </location>
</feature>
<dbReference type="AlphaFoldDB" id="A0A401T7Y1"/>
<protein>
    <submittedName>
        <fullName evidence="1">Uncharacterized protein</fullName>
    </submittedName>
</protein>
<keyword evidence="2" id="KW-1185">Reference proteome</keyword>